<sequence>MAVLRSYRIFGCWKMRWFELLHSEFHGNSIWSRKRRIDEGYRILELFDSIRFGLVHQCNFLDDLNRGFGIIEFRVRSYRIFGCGKM</sequence>
<keyword evidence="2" id="KW-1185">Reference proteome</keyword>
<gene>
    <name evidence="1" type="ORF">CAMP_LOCUS9571</name>
</gene>
<name>A0A9P1N0F6_9PELO</name>
<evidence type="ECO:0000313" key="1">
    <source>
        <dbReference type="EMBL" id="CAI5446934.1"/>
    </source>
</evidence>
<proteinExistence type="predicted"/>
<dbReference type="EMBL" id="CANHGI010000004">
    <property type="protein sequence ID" value="CAI5446934.1"/>
    <property type="molecule type" value="Genomic_DNA"/>
</dbReference>
<accession>A0A9P1N0F6</accession>
<protein>
    <submittedName>
        <fullName evidence="1">Uncharacterized protein</fullName>
    </submittedName>
</protein>
<evidence type="ECO:0000313" key="2">
    <source>
        <dbReference type="Proteomes" id="UP001152747"/>
    </source>
</evidence>
<dbReference type="Proteomes" id="UP001152747">
    <property type="component" value="Unassembled WGS sequence"/>
</dbReference>
<comment type="caution">
    <text evidence="1">The sequence shown here is derived from an EMBL/GenBank/DDBJ whole genome shotgun (WGS) entry which is preliminary data.</text>
</comment>
<dbReference type="AlphaFoldDB" id="A0A9P1N0F6"/>
<reference evidence="1" key="1">
    <citation type="submission" date="2022-11" db="EMBL/GenBank/DDBJ databases">
        <authorList>
            <person name="Kikuchi T."/>
        </authorList>
    </citation>
    <scope>NUCLEOTIDE SEQUENCE</scope>
    <source>
        <strain evidence="1">PS1010</strain>
    </source>
</reference>
<organism evidence="1 2">
    <name type="scientific">Caenorhabditis angaria</name>
    <dbReference type="NCBI Taxonomy" id="860376"/>
    <lineage>
        <taxon>Eukaryota</taxon>
        <taxon>Metazoa</taxon>
        <taxon>Ecdysozoa</taxon>
        <taxon>Nematoda</taxon>
        <taxon>Chromadorea</taxon>
        <taxon>Rhabditida</taxon>
        <taxon>Rhabditina</taxon>
        <taxon>Rhabditomorpha</taxon>
        <taxon>Rhabditoidea</taxon>
        <taxon>Rhabditidae</taxon>
        <taxon>Peloderinae</taxon>
        <taxon>Caenorhabditis</taxon>
    </lineage>
</organism>